<gene>
    <name evidence="1" type="ORF">V2S66_28495</name>
</gene>
<protein>
    <recommendedName>
        <fullName evidence="3">Nitroreductase domain-containing protein</fullName>
    </recommendedName>
</protein>
<dbReference type="RefSeq" id="WP_330799602.1">
    <property type="nucleotide sequence ID" value="NZ_JAZEWV010000036.1"/>
</dbReference>
<dbReference type="InterPro" id="IPR000415">
    <property type="entry name" value="Nitroreductase-like"/>
</dbReference>
<evidence type="ECO:0000313" key="2">
    <source>
        <dbReference type="Proteomes" id="UP001344658"/>
    </source>
</evidence>
<keyword evidence="2" id="KW-1185">Reference proteome</keyword>
<organism evidence="1 2">
    <name type="scientific">Actinacidiphila polyblastidii</name>
    <dbReference type="NCBI Taxonomy" id="3110430"/>
    <lineage>
        <taxon>Bacteria</taxon>
        <taxon>Bacillati</taxon>
        <taxon>Actinomycetota</taxon>
        <taxon>Actinomycetes</taxon>
        <taxon>Kitasatosporales</taxon>
        <taxon>Streptomycetaceae</taxon>
        <taxon>Actinacidiphila</taxon>
    </lineage>
</organism>
<sequence length="397" mass="40606">MTDPLRTALAAAYAQGPGKSLGPGLGAVRTGRPHPAHATALSRLADRCAFGAALAGALTAALAPLRWEPWNPYNDHRAHPSPRCAYLTDAALRIGGDRWAIDPVGLRLEGARPLPGAGELASATVEVTLAPERLTEGYGALRDALALLEAGHVCAALVEAGAAAGLAAHAAPRRAGGPSGVVAEVVFRDGAAPAGPRRPVTAVRSAGLAPRGLSADPRPLPAAVLHGLVEASRPPTGSLAAPPGGDGLRHRLAVRGVRDVPDGLYEPREDGLVLLRPGQATEWVRAAFGSGRPDVDVAGMNVVWAITGAVAAAVAGRGPDAYRDMLPAAGAAAQHVCSAAAAQGLFCRPMRSFDEPAAEAAIRAGAGEDVLCVLLLGRPRAWDFCYDLTDPGDLPWH</sequence>
<dbReference type="SUPFAM" id="SSF55469">
    <property type="entry name" value="FMN-dependent nitroreductase-like"/>
    <property type="match status" value="1"/>
</dbReference>
<accession>A0ABU7PJ88</accession>
<proteinExistence type="predicted"/>
<dbReference type="Gene3D" id="3.40.109.10">
    <property type="entry name" value="NADH Oxidase"/>
    <property type="match status" value="1"/>
</dbReference>
<dbReference type="Proteomes" id="UP001344658">
    <property type="component" value="Unassembled WGS sequence"/>
</dbReference>
<evidence type="ECO:0000313" key="1">
    <source>
        <dbReference type="EMBL" id="MEE4545897.1"/>
    </source>
</evidence>
<name>A0ABU7PJ88_9ACTN</name>
<reference evidence="1 2" key="1">
    <citation type="submission" date="2023-12" db="EMBL/GenBank/DDBJ databases">
        <title>Streptomyces sp. V4-01.</title>
        <authorList>
            <person name="Somphong A."/>
            <person name="Phongsopitanun W."/>
        </authorList>
    </citation>
    <scope>NUCLEOTIDE SEQUENCE [LARGE SCALE GENOMIC DNA]</scope>
    <source>
        <strain evidence="1 2">V4-01</strain>
    </source>
</reference>
<dbReference type="EMBL" id="JAZEWV010000036">
    <property type="protein sequence ID" value="MEE4545897.1"/>
    <property type="molecule type" value="Genomic_DNA"/>
</dbReference>
<comment type="caution">
    <text evidence="1">The sequence shown here is derived from an EMBL/GenBank/DDBJ whole genome shotgun (WGS) entry which is preliminary data.</text>
</comment>
<evidence type="ECO:0008006" key="3">
    <source>
        <dbReference type="Google" id="ProtNLM"/>
    </source>
</evidence>